<evidence type="ECO:0000313" key="5">
    <source>
        <dbReference type="Proteomes" id="UP000694409"/>
    </source>
</evidence>
<evidence type="ECO:0000313" key="4">
    <source>
        <dbReference type="Ensembl" id="ENSSCAP00000011005.1"/>
    </source>
</evidence>
<feature type="region of interest" description="Disordered" evidence="3">
    <location>
        <begin position="1"/>
        <end position="34"/>
    </location>
</feature>
<feature type="compositionally biased region" description="Pro residues" evidence="3">
    <location>
        <begin position="1"/>
        <end position="13"/>
    </location>
</feature>
<dbReference type="PANTHER" id="PTHR16294:SF4">
    <property type="entry name" value="DYSBINDIN DOMAIN-CONTAINING PROTEIN 1"/>
    <property type="match status" value="1"/>
</dbReference>
<dbReference type="GO" id="GO:0005737">
    <property type="term" value="C:cytoplasm"/>
    <property type="evidence" value="ECO:0007669"/>
    <property type="project" value="InterPro"/>
</dbReference>
<protein>
    <recommendedName>
        <fullName evidence="2">Dysbindin domain-containing protein 1</fullName>
    </recommendedName>
</protein>
<dbReference type="PANTHER" id="PTHR16294">
    <property type="entry name" value="DYSTROBREVIN BINDING PROTEIN 1 DYSBINDIN"/>
    <property type="match status" value="1"/>
</dbReference>
<reference evidence="4" key="1">
    <citation type="submission" date="2025-08" db="UniProtKB">
        <authorList>
            <consortium name="Ensembl"/>
        </authorList>
    </citation>
    <scope>IDENTIFICATION</scope>
</reference>
<feature type="region of interest" description="Disordered" evidence="3">
    <location>
        <begin position="94"/>
        <end position="170"/>
    </location>
</feature>
<reference evidence="4" key="2">
    <citation type="submission" date="2025-09" db="UniProtKB">
        <authorList>
            <consortium name="Ensembl"/>
        </authorList>
    </citation>
    <scope>IDENTIFICATION</scope>
</reference>
<dbReference type="Proteomes" id="UP000694409">
    <property type="component" value="Unassembled WGS sequence"/>
</dbReference>
<evidence type="ECO:0000256" key="3">
    <source>
        <dbReference type="SAM" id="MobiDB-lite"/>
    </source>
</evidence>
<name>A0A8C9N0X2_SERCA</name>
<keyword evidence="5" id="KW-1185">Reference proteome</keyword>
<dbReference type="AlphaFoldDB" id="A0A8C9N0X2"/>
<organism evidence="4 5">
    <name type="scientific">Serinus canaria</name>
    <name type="common">Island canary</name>
    <name type="synonym">Fringilla canaria</name>
    <dbReference type="NCBI Taxonomy" id="9135"/>
    <lineage>
        <taxon>Eukaryota</taxon>
        <taxon>Metazoa</taxon>
        <taxon>Chordata</taxon>
        <taxon>Craniata</taxon>
        <taxon>Vertebrata</taxon>
        <taxon>Euteleostomi</taxon>
        <taxon>Archelosauria</taxon>
        <taxon>Archosauria</taxon>
        <taxon>Dinosauria</taxon>
        <taxon>Saurischia</taxon>
        <taxon>Theropoda</taxon>
        <taxon>Coelurosauria</taxon>
        <taxon>Aves</taxon>
        <taxon>Neognathae</taxon>
        <taxon>Neoaves</taxon>
        <taxon>Telluraves</taxon>
        <taxon>Australaves</taxon>
        <taxon>Passeriformes</taxon>
        <taxon>Passeroidea</taxon>
        <taxon>Fringillidae</taxon>
        <taxon>Carduelinae</taxon>
        <taxon>Serinus</taxon>
    </lineage>
</organism>
<sequence length="170" mass="17732">LPIPVPEIPPHPTEIPHTPSSLVPEKRPPPVPVGTAAGAQLCPVPAEPLSSVSSLEVHFDLLDLTELTDMSDQELAEVFPQPRRELAGCHPKAFAHPARAPGASPRSLMLQETPARREGSGSTPHPVLPGEDPAASPRGSAPVTVVPWAGEGPESGTVCGRDSVPSRCQS</sequence>
<evidence type="ECO:0000256" key="1">
    <source>
        <dbReference type="ARBA" id="ARBA00008686"/>
    </source>
</evidence>
<evidence type="ECO:0000256" key="2">
    <source>
        <dbReference type="ARBA" id="ARBA00040078"/>
    </source>
</evidence>
<comment type="similarity">
    <text evidence="1">Belongs to the dysbindin family.</text>
</comment>
<accession>A0A8C9N0X2</accession>
<dbReference type="Ensembl" id="ENSSCAT00000012446.1">
    <property type="protein sequence ID" value="ENSSCAP00000011005.1"/>
    <property type="gene ID" value="ENSSCAG00000008297.1"/>
</dbReference>
<dbReference type="InterPro" id="IPR007531">
    <property type="entry name" value="Dysbindin"/>
</dbReference>
<proteinExistence type="inferred from homology"/>
<dbReference type="Pfam" id="PF04440">
    <property type="entry name" value="Dysbindin"/>
    <property type="match status" value="1"/>
</dbReference>